<dbReference type="AlphaFoldDB" id="A0AAW8CKT6"/>
<comment type="caution">
    <text evidence="2">The sequence shown here is derived from an EMBL/GenBank/DDBJ whole genome shotgun (WGS) entry which is preliminary data.</text>
</comment>
<keyword evidence="1" id="KW-1133">Transmembrane helix</keyword>
<keyword evidence="1" id="KW-0472">Membrane</keyword>
<protein>
    <submittedName>
        <fullName evidence="2">Uncharacterized protein</fullName>
    </submittedName>
</protein>
<dbReference type="Proteomes" id="UP001230466">
    <property type="component" value="Unassembled WGS sequence"/>
</dbReference>
<feature type="transmembrane region" description="Helical" evidence="1">
    <location>
        <begin position="35"/>
        <end position="52"/>
    </location>
</feature>
<organism evidence="2 3">
    <name type="scientific">Pasteurella atlantica</name>
    <dbReference type="NCBI Taxonomy" id="2827233"/>
    <lineage>
        <taxon>Bacteria</taxon>
        <taxon>Pseudomonadati</taxon>
        <taxon>Pseudomonadota</taxon>
        <taxon>Gammaproteobacteria</taxon>
        <taxon>Pasteurellales</taxon>
        <taxon>Pasteurellaceae</taxon>
        <taxon>Pasteurella</taxon>
    </lineage>
</organism>
<name>A0AAW8CKT6_9PAST</name>
<evidence type="ECO:0000313" key="2">
    <source>
        <dbReference type="EMBL" id="MDP8186256.1"/>
    </source>
</evidence>
<gene>
    <name evidence="2" type="ORF">QJU78_00460</name>
</gene>
<keyword evidence="1" id="KW-0812">Transmembrane</keyword>
<evidence type="ECO:0000313" key="3">
    <source>
        <dbReference type="Proteomes" id="UP001230466"/>
    </source>
</evidence>
<feature type="transmembrane region" description="Helical" evidence="1">
    <location>
        <begin position="80"/>
        <end position="101"/>
    </location>
</feature>
<dbReference type="RefSeq" id="WP_211596919.1">
    <property type="nucleotide sequence ID" value="NZ_JAGRQI010000001.1"/>
</dbReference>
<evidence type="ECO:0000256" key="1">
    <source>
        <dbReference type="SAM" id="Phobius"/>
    </source>
</evidence>
<proteinExistence type="predicted"/>
<accession>A0AAW8CKT6</accession>
<reference evidence="2" key="1">
    <citation type="journal article" date="2023" name="Front. Microbiol.">
        <title>Phylogeography and host specificity of Pasteurellaceae pathogenic to sea-farmed fish in the north-east Atlantic.</title>
        <authorList>
            <person name="Gulla S."/>
            <person name="Colquhoun D.J."/>
            <person name="Olsen A.B."/>
            <person name="Spilsberg B."/>
            <person name="Lagesen K."/>
            <person name="Aakesson C.P."/>
            <person name="Strom S."/>
            <person name="Manji F."/>
            <person name="Birkbeck T.H."/>
            <person name="Nilsen H.K."/>
        </authorList>
    </citation>
    <scope>NUCLEOTIDE SEQUENCE</scope>
    <source>
        <strain evidence="2">VIB1234</strain>
    </source>
</reference>
<dbReference type="EMBL" id="JASAYJ010000001">
    <property type="protein sequence ID" value="MDP8186256.1"/>
    <property type="molecule type" value="Genomic_DNA"/>
</dbReference>
<sequence>MFIIWQGFGFLAALIPLIIFATVQSTLVATSFGAYIFDIAATLSAIAVWLVGSKLNGGKGKELIAPETNEKVILKKKHTLFWIPMQWFAIPLILIAVVDIFTSLMTTFT</sequence>